<dbReference type="EMBL" id="JANBQB010001958">
    <property type="protein sequence ID" value="KAJ1969332.1"/>
    <property type="molecule type" value="Genomic_DNA"/>
</dbReference>
<evidence type="ECO:0000256" key="1">
    <source>
        <dbReference type="SAM" id="Phobius"/>
    </source>
</evidence>
<name>A0A9W8B0R3_9FUNG</name>
<reference evidence="2" key="1">
    <citation type="submission" date="2022-07" db="EMBL/GenBank/DDBJ databases">
        <title>Phylogenomic reconstructions and comparative analyses of Kickxellomycotina fungi.</title>
        <authorList>
            <person name="Reynolds N.K."/>
            <person name="Stajich J.E."/>
            <person name="Barry K."/>
            <person name="Grigoriev I.V."/>
            <person name="Crous P."/>
            <person name="Smith M.E."/>
        </authorList>
    </citation>
    <scope>NUCLEOTIDE SEQUENCE</scope>
    <source>
        <strain evidence="2">RSA 567</strain>
    </source>
</reference>
<feature type="non-terminal residue" evidence="2">
    <location>
        <position position="1"/>
    </location>
</feature>
<feature type="transmembrane region" description="Helical" evidence="1">
    <location>
        <begin position="30"/>
        <end position="49"/>
    </location>
</feature>
<comment type="caution">
    <text evidence="2">The sequence shown here is derived from an EMBL/GenBank/DDBJ whole genome shotgun (WGS) entry which is preliminary data.</text>
</comment>
<dbReference type="OrthoDB" id="5596949at2759"/>
<keyword evidence="1" id="KW-1133">Transmembrane helix</keyword>
<proteinExistence type="predicted"/>
<protein>
    <submittedName>
        <fullName evidence="2">Uncharacterized protein</fullName>
    </submittedName>
</protein>
<dbReference type="AlphaFoldDB" id="A0A9W8B0R3"/>
<dbReference type="Proteomes" id="UP001151582">
    <property type="component" value="Unassembled WGS sequence"/>
</dbReference>
<keyword evidence="3" id="KW-1185">Reference proteome</keyword>
<feature type="transmembrane region" description="Helical" evidence="1">
    <location>
        <begin position="156"/>
        <end position="176"/>
    </location>
</feature>
<organism evidence="2 3">
    <name type="scientific">Dimargaris verticillata</name>
    <dbReference type="NCBI Taxonomy" id="2761393"/>
    <lineage>
        <taxon>Eukaryota</taxon>
        <taxon>Fungi</taxon>
        <taxon>Fungi incertae sedis</taxon>
        <taxon>Zoopagomycota</taxon>
        <taxon>Kickxellomycotina</taxon>
        <taxon>Dimargaritomycetes</taxon>
        <taxon>Dimargaritales</taxon>
        <taxon>Dimargaritaceae</taxon>
        <taxon>Dimargaris</taxon>
    </lineage>
</organism>
<evidence type="ECO:0000313" key="3">
    <source>
        <dbReference type="Proteomes" id="UP001151582"/>
    </source>
</evidence>
<accession>A0A9W8B0R3</accession>
<keyword evidence="1" id="KW-0472">Membrane</keyword>
<gene>
    <name evidence="2" type="ORF">H4R34_006175</name>
</gene>
<sequence>PSAQSLRSTRTPPPATTTAQVFWRVQWRPWLRFCAGLLPTLALFAYALFVEWTNDAVLGYWDTPSKLGLLLVEPPSAVLGDWTHAFPLVWCGLVLQTLWYAGQCLVLPAPMGTPSTTSSVLANVPTSLLPSAIQPIRAQISALQLPTQCLGQLVDMGSWLLLLTGVAAVVSQVALVS</sequence>
<keyword evidence="1" id="KW-0812">Transmembrane</keyword>
<evidence type="ECO:0000313" key="2">
    <source>
        <dbReference type="EMBL" id="KAJ1969332.1"/>
    </source>
</evidence>